<keyword evidence="2" id="KW-1185">Reference proteome</keyword>
<comment type="caution">
    <text evidence="1">The sequence shown here is derived from an EMBL/GenBank/DDBJ whole genome shotgun (WGS) entry which is preliminary data.</text>
</comment>
<dbReference type="Proteomes" id="UP001143304">
    <property type="component" value="Unassembled WGS sequence"/>
</dbReference>
<evidence type="ECO:0000313" key="1">
    <source>
        <dbReference type="EMBL" id="MCX2976067.1"/>
    </source>
</evidence>
<sequence>MLLSDKGYDRRFPLQLLFALLIVAPTVKALGDKEVAELGEKCEAAREIALTPIRDQRTQACIEQKLRQPDHCRRYYKTYGNVTVRGGVTPVMGYFYDLPECVEWIDAREALRVSRSRN</sequence>
<dbReference type="EMBL" id="SHNO01000001">
    <property type="protein sequence ID" value="MCX2976067.1"/>
    <property type="molecule type" value="Genomic_DNA"/>
</dbReference>
<reference evidence="1" key="1">
    <citation type="submission" date="2019-02" db="EMBL/GenBank/DDBJ databases">
        <authorList>
            <person name="Li S.-H."/>
        </authorList>
    </citation>
    <scope>NUCLEOTIDE SEQUENCE</scope>
    <source>
        <strain evidence="1">IMCC11814</strain>
    </source>
</reference>
<gene>
    <name evidence="1" type="ORF">EYC82_01685</name>
</gene>
<accession>A0ABT3T3F0</accession>
<name>A0ABT3T3F0_9GAMM</name>
<evidence type="ECO:0000313" key="2">
    <source>
        <dbReference type="Proteomes" id="UP001143304"/>
    </source>
</evidence>
<dbReference type="RefSeq" id="WP_279247820.1">
    <property type="nucleotide sequence ID" value="NZ_SHNO01000001.1"/>
</dbReference>
<organism evidence="1 2">
    <name type="scientific">Candidatus Marimicrobium litorale</name>
    <dbReference type="NCBI Taxonomy" id="2518991"/>
    <lineage>
        <taxon>Bacteria</taxon>
        <taxon>Pseudomonadati</taxon>
        <taxon>Pseudomonadota</taxon>
        <taxon>Gammaproteobacteria</taxon>
        <taxon>Cellvibrionales</taxon>
        <taxon>Halieaceae</taxon>
        <taxon>Marimicrobium</taxon>
    </lineage>
</organism>
<protein>
    <submittedName>
        <fullName evidence="1">Uncharacterized protein</fullName>
    </submittedName>
</protein>
<proteinExistence type="predicted"/>